<evidence type="ECO:0000256" key="1">
    <source>
        <dbReference type="ARBA" id="ARBA00022612"/>
    </source>
</evidence>
<reference evidence="3" key="1">
    <citation type="journal article" date="2014" name="Front. Microbiol.">
        <title>High frequency of phylogenetically diverse reductive dehalogenase-homologous genes in deep subseafloor sedimentary metagenomes.</title>
        <authorList>
            <person name="Kawai M."/>
            <person name="Futagami T."/>
            <person name="Toyoda A."/>
            <person name="Takaki Y."/>
            <person name="Nishi S."/>
            <person name="Hori S."/>
            <person name="Arai W."/>
            <person name="Tsubouchi T."/>
            <person name="Morono Y."/>
            <person name="Uchiyama I."/>
            <person name="Ito T."/>
            <person name="Fujiyama A."/>
            <person name="Inagaki F."/>
            <person name="Takami H."/>
        </authorList>
    </citation>
    <scope>NUCLEOTIDE SEQUENCE</scope>
    <source>
        <strain evidence="3">Expedition CK06-06</strain>
    </source>
</reference>
<evidence type="ECO:0000259" key="2">
    <source>
        <dbReference type="Pfam" id="PF17289"/>
    </source>
</evidence>
<dbReference type="InterPro" id="IPR035421">
    <property type="entry name" value="Terminase_6C"/>
</dbReference>
<comment type="caution">
    <text evidence="3">The sequence shown here is derived from an EMBL/GenBank/DDBJ whole genome shotgun (WGS) entry which is preliminary data.</text>
</comment>
<dbReference type="EMBL" id="BARS01009222">
    <property type="protein sequence ID" value="GAF71609.1"/>
    <property type="molecule type" value="Genomic_DNA"/>
</dbReference>
<evidence type="ECO:0000313" key="3">
    <source>
        <dbReference type="EMBL" id="GAF71609.1"/>
    </source>
</evidence>
<organism evidence="3">
    <name type="scientific">marine sediment metagenome</name>
    <dbReference type="NCBI Taxonomy" id="412755"/>
    <lineage>
        <taxon>unclassified sequences</taxon>
        <taxon>metagenomes</taxon>
        <taxon>ecological metagenomes</taxon>
    </lineage>
</organism>
<gene>
    <name evidence="3" type="ORF">S01H1_17389</name>
</gene>
<proteinExistence type="predicted"/>
<sequence>MSVDCTFGEGKKGEKKKRDRVGIVVVFPGQGATRYVHYAFAKRMGIVDTIAKIHEIYKTFTDVTTGDPMIGKILIEKKANGEAVMELMGNDIAGVVPYEPKGDKKSRANACVPTVEAHNICLLKGAPWIDEFTGELGAFPKGANDDLVDAFTQAITEMVQSTSVNRLKLMCKL</sequence>
<dbReference type="InterPro" id="IPR006517">
    <property type="entry name" value="Phage_terminase_lsu-like_C"/>
</dbReference>
<accession>X0RRY7</accession>
<feature type="domain" description="Terminase large subunit gp17-like C-terminal" evidence="2">
    <location>
        <begin position="2"/>
        <end position="156"/>
    </location>
</feature>
<dbReference type="Gene3D" id="3.30.420.240">
    <property type="match status" value="1"/>
</dbReference>
<name>X0RRY7_9ZZZZ</name>
<protein>
    <recommendedName>
        <fullName evidence="2">Terminase large subunit gp17-like C-terminal domain-containing protein</fullName>
    </recommendedName>
</protein>
<keyword evidence="1" id="KW-1188">Viral release from host cell</keyword>
<dbReference type="NCBIfam" id="TIGR01630">
    <property type="entry name" value="psiM2_ORF9"/>
    <property type="match status" value="1"/>
</dbReference>
<dbReference type="AlphaFoldDB" id="X0RRY7"/>
<dbReference type="Pfam" id="PF17289">
    <property type="entry name" value="Terminase_6C"/>
    <property type="match status" value="1"/>
</dbReference>